<sequence length="531" mass="59290">MKYNLLTEPLITADMAKSGRTVLSLPAIFAALIRDEIADFPALRPHQAQAWHCFLAQLGALALHRAEQNIPPHTMQEWETLLRGLTSDFPNDAPWHLVGADADKPAFLQPPEPVGIVYTGRAETPDTIDMLIGQKNHDVKEKLYQESRPEDWIFALISKQTGDGFNGAGNYGIARMNGGSSSRFSMGLCPLADKTSAPTPGARLTHDITLLLSTRASQLSDMAALDFPERGGKTLLWLTPWPLEERQGLCLNTLDIWFIEICRRIRLHGEGDRLIAKTGTSKAPRVDAKTQKGVVGDPWAPVNVKDRKSLTLGPSKLDYHHICDWLFGGNWQAPAMIRKADMSDTNQNWALIIQALGRGNCKTYGYHERTLVLPRQSAARLITDAQALHTLSQDLIKDIGELKKILGHAIAIAAIDGRSTSPDKDKYAAAKPWQDGLDLMADRHFFPALWDMLPAYLHKDYAAQDEAKHRFFRRLIKEAQTLLNTAIETVSAAQFHLRARSRAERVFRARIGKHFDWYFSNDNKEANDAAA</sequence>
<dbReference type="AlphaFoldDB" id="A0A5A7MXD7"/>
<dbReference type="EMBL" id="BKCM01000005">
    <property type="protein sequence ID" value="GER00612.1"/>
    <property type="molecule type" value="Genomic_DNA"/>
</dbReference>
<organism evidence="1 2">
    <name type="scientific">Iodidimonas gelatinilytica</name>
    <dbReference type="NCBI Taxonomy" id="1236966"/>
    <lineage>
        <taxon>Bacteria</taxon>
        <taxon>Pseudomonadati</taxon>
        <taxon>Pseudomonadota</taxon>
        <taxon>Alphaproteobacteria</taxon>
        <taxon>Iodidimonadales</taxon>
        <taxon>Iodidimonadaceae</taxon>
        <taxon>Iodidimonas</taxon>
    </lineage>
</organism>
<dbReference type="RefSeq" id="WP_150002125.1">
    <property type="nucleotide sequence ID" value="NZ_BKCM01000005.1"/>
</dbReference>
<comment type="caution">
    <text evidence="1">The sequence shown here is derived from an EMBL/GenBank/DDBJ whole genome shotgun (WGS) entry which is preliminary data.</text>
</comment>
<accession>A0A5A7MXD7</accession>
<evidence type="ECO:0000313" key="2">
    <source>
        <dbReference type="Proteomes" id="UP000325187"/>
    </source>
</evidence>
<evidence type="ECO:0000313" key="1">
    <source>
        <dbReference type="EMBL" id="GER00612.1"/>
    </source>
</evidence>
<dbReference type="Proteomes" id="UP000325187">
    <property type="component" value="Unassembled WGS sequence"/>
</dbReference>
<keyword evidence="2" id="KW-1185">Reference proteome</keyword>
<reference evidence="1 2" key="1">
    <citation type="submission" date="2019-09" db="EMBL/GenBank/DDBJ databases">
        <title>NBRP : Genome information of microbial organism related human and environment.</title>
        <authorList>
            <person name="Hattori M."/>
            <person name="Oshima K."/>
            <person name="Inaba H."/>
            <person name="Suda W."/>
            <person name="Sakamoto M."/>
            <person name="Iino T."/>
            <person name="Kitahara M."/>
            <person name="Oshida Y."/>
            <person name="Iida T."/>
            <person name="Kudo T."/>
            <person name="Itoh T."/>
            <person name="Ohkuma M."/>
        </authorList>
    </citation>
    <scope>NUCLEOTIDE SEQUENCE [LARGE SCALE GENOMIC DNA]</scope>
    <source>
        <strain evidence="1 2">Mie-1</strain>
    </source>
</reference>
<proteinExistence type="predicted"/>
<name>A0A5A7MXD7_9PROT</name>
<protein>
    <submittedName>
        <fullName evidence="1">CRISPR-associated protein Cse1</fullName>
    </submittedName>
</protein>
<gene>
    <name evidence="1" type="ORF">JCM17845_12350</name>
</gene>